<evidence type="ECO:0000256" key="1">
    <source>
        <dbReference type="SAM" id="MobiDB-lite"/>
    </source>
</evidence>
<sequence>MPRSPSPPPYRDRRYRDDSPPRRYPRERGYDDYRRDGRGPAARDYRDSRDYRDRRRDWDDRDRPFIRDRSPGYTRPRSPLPLSKPTSSKGSPVRPLATPSGRSGTPEEGQITSPVPGSAARLPPRPRSPAHIPPSHLTRRRSPSPPPRWQDRPFRRDARDARDSRDWRDRDRERGWDRDRDRERDRDWDRGRDYHFSRRDDRRPSRSPYRRSPSPSSVSSRSRSSRFTPPHRRSPERPSPRQYDSPAPRLASPERRPSSPPPPLPASVPTPRPSAFPSTRPPPSGPRSDRAPPTGPRALSGGYIRPNAFPPTSVPPAQVKLERSDRPLSPLPAQVDEERINPYRGGAHPPPTNTGAPTPTMATGRLSWSERKTASPFDARPSAPLAPAASRIDNDEVKREMEETQVGPLDVRAPEVVEEKLPLSEVVAPVEDAEDKRAQEAEMRLLLDIQSIPNAFGVGSWENELNTHFKHITALTQQTNKAQSAARIAAAVLADAEAERVAVVERRKTAEALLGKDTWDMGIIGVSST</sequence>
<dbReference type="Proteomes" id="UP001182556">
    <property type="component" value="Unassembled WGS sequence"/>
</dbReference>
<dbReference type="PRINTS" id="PR01217">
    <property type="entry name" value="PRICHEXTENSN"/>
</dbReference>
<name>A0AAD9FXG6_PAPLA</name>
<proteinExistence type="predicted"/>
<feature type="compositionally biased region" description="Low complexity" evidence="1">
    <location>
        <begin position="353"/>
        <end position="363"/>
    </location>
</feature>
<gene>
    <name evidence="2" type="ORF">DB88DRAFT_537864</name>
</gene>
<dbReference type="EMBL" id="JAODAN010000001">
    <property type="protein sequence ID" value="KAK1927971.1"/>
    <property type="molecule type" value="Genomic_DNA"/>
</dbReference>
<dbReference type="AlphaFoldDB" id="A0AAD9FXG6"/>
<feature type="compositionally biased region" description="Basic and acidic residues" evidence="1">
    <location>
        <begin position="149"/>
        <end position="204"/>
    </location>
</feature>
<feature type="compositionally biased region" description="Low complexity" evidence="1">
    <location>
        <begin position="74"/>
        <end position="92"/>
    </location>
</feature>
<feature type="compositionally biased region" description="Pro residues" evidence="1">
    <location>
        <begin position="258"/>
        <end position="285"/>
    </location>
</feature>
<evidence type="ECO:0000313" key="2">
    <source>
        <dbReference type="EMBL" id="KAK1927971.1"/>
    </source>
</evidence>
<feature type="compositionally biased region" description="Low complexity" evidence="1">
    <location>
        <begin position="206"/>
        <end position="228"/>
    </location>
</feature>
<evidence type="ECO:0000313" key="3">
    <source>
        <dbReference type="Proteomes" id="UP001182556"/>
    </source>
</evidence>
<organism evidence="2 3">
    <name type="scientific">Papiliotrema laurentii</name>
    <name type="common">Cryptococcus laurentii</name>
    <dbReference type="NCBI Taxonomy" id="5418"/>
    <lineage>
        <taxon>Eukaryota</taxon>
        <taxon>Fungi</taxon>
        <taxon>Dikarya</taxon>
        <taxon>Basidiomycota</taxon>
        <taxon>Agaricomycotina</taxon>
        <taxon>Tremellomycetes</taxon>
        <taxon>Tremellales</taxon>
        <taxon>Rhynchogastremaceae</taxon>
        <taxon>Papiliotrema</taxon>
    </lineage>
</organism>
<accession>A0AAD9FXG6</accession>
<comment type="caution">
    <text evidence="2">The sequence shown here is derived from an EMBL/GenBank/DDBJ whole genome shotgun (WGS) entry which is preliminary data.</text>
</comment>
<feature type="region of interest" description="Disordered" evidence="1">
    <location>
        <begin position="1"/>
        <end position="363"/>
    </location>
</feature>
<protein>
    <submittedName>
        <fullName evidence="2">Uncharacterized protein</fullName>
    </submittedName>
</protein>
<feature type="compositionally biased region" description="Basic and acidic residues" evidence="1">
    <location>
        <begin position="10"/>
        <end position="70"/>
    </location>
</feature>
<keyword evidence="3" id="KW-1185">Reference proteome</keyword>
<reference evidence="2" key="1">
    <citation type="submission" date="2023-02" db="EMBL/GenBank/DDBJ databases">
        <title>Identification and recombinant expression of a fungal hydrolase from Papiliotrema laurentii that hydrolyzes apple cutin and clears colloidal polyester polyurethane.</title>
        <authorList>
            <consortium name="DOE Joint Genome Institute"/>
            <person name="Roman V.A."/>
            <person name="Bojanowski C."/>
            <person name="Crable B.R."/>
            <person name="Wagner D.N."/>
            <person name="Hung C.S."/>
            <person name="Nadeau L.J."/>
            <person name="Schratz L."/>
            <person name="Haridas S."/>
            <person name="Pangilinan J."/>
            <person name="Lipzen A."/>
            <person name="Na H."/>
            <person name="Yan M."/>
            <person name="Ng V."/>
            <person name="Grigoriev I.V."/>
            <person name="Spatafora J.W."/>
            <person name="Barlow D."/>
            <person name="Biffinger J."/>
            <person name="Kelley-Loughnane N."/>
            <person name="Varaljay V.A."/>
            <person name="Crookes-Goodson W.J."/>
        </authorList>
    </citation>
    <scope>NUCLEOTIDE SEQUENCE</scope>
    <source>
        <strain evidence="2">5307AH</strain>
    </source>
</reference>